<dbReference type="GO" id="GO:0055085">
    <property type="term" value="P:transmembrane transport"/>
    <property type="evidence" value="ECO:0007669"/>
    <property type="project" value="InterPro"/>
</dbReference>
<dbReference type="Proteomes" id="UP000186313">
    <property type="component" value="Unassembled WGS sequence"/>
</dbReference>
<evidence type="ECO:0000256" key="2">
    <source>
        <dbReference type="ARBA" id="ARBA00022448"/>
    </source>
</evidence>
<sequence length="566" mass="63081">MLRLSYIVLVVVCCLPIIPGLTGVLVSSLGYIPPLAMTEFSLIGYQQLTTWNGIELSIATTLFSAVASTMLAALFCFAIVQRLWLSRYWHKVETLLAPLLALPHVAFAIGFAFLFAPTGFIARLAFELLNWQTDTSAQALLVNDAYALGLTLALAFKELPFLLLMSIPVLQQLKLEQSYKIATMLGYSPAQMWLKIVFPQWLSKMRFALFAVIAYGASVVDVALILGPTNPPTFAVLVWQWFNDPELALLPRASAGAVTLFALASGLMVLLVVVEKSVVTHFNQWQFSGRAGRRLPGITILSSALLLGAIILPLLTVWSFAQRWRFPDLIPSQFSLRFWQFEWSNMVPTLLNSVLIAVIVASIALLLALIAHEFKLKYRWHLPDYLIALPMLIPQLSMLFGIQVVALYLASDHFVFWVVWSHIFFAFPFVYLALDGPWKSYDPNYTRAGLSLGKSPLRVFLIVKLRMLLPALLYAWAVGASVSLAQYLPTLMLGGGRLATITTEAVALSSGYDRRVTAIYALWQAMLPLVFFSAALLASRFTTRRSSSVVKERTVNDSFNKRPHHL</sequence>
<feature type="transmembrane region" description="Helical" evidence="7">
    <location>
        <begin position="295"/>
        <end position="321"/>
    </location>
</feature>
<gene>
    <name evidence="9" type="ORF">BIY22_08125</name>
</gene>
<dbReference type="OrthoDB" id="7852521at2"/>
<protein>
    <submittedName>
        <fullName evidence="9">Thiamine ABC transporter permease</fullName>
    </submittedName>
</protein>
<keyword evidence="3" id="KW-1003">Cell membrane</keyword>
<dbReference type="InterPro" id="IPR000515">
    <property type="entry name" value="MetI-like"/>
</dbReference>
<feature type="transmembrane region" description="Helical" evidence="7">
    <location>
        <begin position="146"/>
        <end position="170"/>
    </location>
</feature>
<dbReference type="STRING" id="1381081.BIY22_08125"/>
<dbReference type="PANTHER" id="PTHR30183">
    <property type="entry name" value="MOLYBDENUM TRANSPORT SYSTEM PERMEASE PROTEIN MODB"/>
    <property type="match status" value="1"/>
</dbReference>
<evidence type="ECO:0000313" key="9">
    <source>
        <dbReference type="EMBL" id="OLQ88127.1"/>
    </source>
</evidence>
<feature type="domain" description="ABC transmembrane type-1" evidence="8">
    <location>
        <begin position="54"/>
        <end position="271"/>
    </location>
</feature>
<evidence type="ECO:0000256" key="7">
    <source>
        <dbReference type="SAM" id="Phobius"/>
    </source>
</evidence>
<feature type="transmembrane region" description="Helical" evidence="7">
    <location>
        <begin position="382"/>
        <end position="408"/>
    </location>
</feature>
<evidence type="ECO:0000256" key="6">
    <source>
        <dbReference type="ARBA" id="ARBA00023136"/>
    </source>
</evidence>
<feature type="transmembrane region" description="Helical" evidence="7">
    <location>
        <begin position="207"/>
        <end position="229"/>
    </location>
</feature>
<dbReference type="Gene3D" id="1.10.3720.10">
    <property type="entry name" value="MetI-like"/>
    <property type="match status" value="2"/>
</dbReference>
<comment type="caution">
    <text evidence="9">The sequence shown here is derived from an EMBL/GenBank/DDBJ whole genome shotgun (WGS) entry which is preliminary data.</text>
</comment>
<evidence type="ECO:0000313" key="10">
    <source>
        <dbReference type="Proteomes" id="UP000186313"/>
    </source>
</evidence>
<keyword evidence="6 7" id="KW-0472">Membrane</keyword>
<accession>A0A1Q9HEH6</accession>
<keyword evidence="4 7" id="KW-0812">Transmembrane</keyword>
<keyword evidence="2" id="KW-0813">Transport</keyword>
<feature type="domain" description="ABC transmembrane type-1" evidence="8">
    <location>
        <begin position="350"/>
        <end position="538"/>
    </location>
</feature>
<feature type="transmembrane region" description="Helical" evidence="7">
    <location>
        <begin position="467"/>
        <end position="488"/>
    </location>
</feature>
<feature type="transmembrane region" description="Helical" evidence="7">
    <location>
        <begin position="7"/>
        <end position="32"/>
    </location>
</feature>
<dbReference type="InterPro" id="IPR035906">
    <property type="entry name" value="MetI-like_sf"/>
</dbReference>
<evidence type="ECO:0000256" key="3">
    <source>
        <dbReference type="ARBA" id="ARBA00022475"/>
    </source>
</evidence>
<dbReference type="EMBL" id="MJMJ01000023">
    <property type="protein sequence ID" value="OLQ88127.1"/>
    <property type="molecule type" value="Genomic_DNA"/>
</dbReference>
<feature type="transmembrane region" description="Helical" evidence="7">
    <location>
        <begin position="414"/>
        <end position="434"/>
    </location>
</feature>
<evidence type="ECO:0000256" key="5">
    <source>
        <dbReference type="ARBA" id="ARBA00022989"/>
    </source>
</evidence>
<keyword evidence="5 7" id="KW-1133">Transmembrane helix</keyword>
<dbReference type="PROSITE" id="PS50928">
    <property type="entry name" value="ABC_TM1"/>
    <property type="match status" value="2"/>
</dbReference>
<dbReference type="SUPFAM" id="SSF161098">
    <property type="entry name" value="MetI-like"/>
    <property type="match status" value="2"/>
</dbReference>
<feature type="transmembrane region" description="Helical" evidence="7">
    <location>
        <begin position="249"/>
        <end position="274"/>
    </location>
</feature>
<feature type="transmembrane region" description="Helical" evidence="7">
    <location>
        <begin position="101"/>
        <end position="126"/>
    </location>
</feature>
<proteinExistence type="predicted"/>
<dbReference type="RefSeq" id="WP_075709297.1">
    <property type="nucleotide sequence ID" value="NZ_MJMJ01000023.1"/>
</dbReference>
<feature type="transmembrane region" description="Helical" evidence="7">
    <location>
        <begin position="58"/>
        <end position="80"/>
    </location>
</feature>
<feature type="transmembrane region" description="Helical" evidence="7">
    <location>
        <begin position="350"/>
        <end position="370"/>
    </location>
</feature>
<comment type="subcellular location">
    <subcellularLocation>
        <location evidence="1">Cell membrane</location>
        <topology evidence="1">Multi-pass membrane protein</topology>
    </subcellularLocation>
</comment>
<dbReference type="GO" id="GO:0005886">
    <property type="term" value="C:plasma membrane"/>
    <property type="evidence" value="ECO:0007669"/>
    <property type="project" value="UniProtKB-SubCell"/>
</dbReference>
<organism evidence="9 10">
    <name type="scientific">Vibrio panuliri</name>
    <dbReference type="NCBI Taxonomy" id="1381081"/>
    <lineage>
        <taxon>Bacteria</taxon>
        <taxon>Pseudomonadati</taxon>
        <taxon>Pseudomonadota</taxon>
        <taxon>Gammaproteobacteria</taxon>
        <taxon>Vibrionales</taxon>
        <taxon>Vibrionaceae</taxon>
        <taxon>Vibrio</taxon>
    </lineage>
</organism>
<feature type="transmembrane region" description="Helical" evidence="7">
    <location>
        <begin position="518"/>
        <end position="538"/>
    </location>
</feature>
<dbReference type="PANTHER" id="PTHR30183:SF6">
    <property type="entry name" value="INNER MEMBRANE ABC TRANSPORTER PERMEASE PROTEIN YNJC"/>
    <property type="match status" value="1"/>
</dbReference>
<reference evidence="9 10" key="1">
    <citation type="submission" date="2016-09" db="EMBL/GenBank/DDBJ databases">
        <title>Genomic Taxonomy of the Vibrionaceae.</title>
        <authorList>
            <person name="Gonzalez-Castillo A."/>
            <person name="Gomez-Gil B."/>
            <person name="Enciso-Ibarra K."/>
        </authorList>
    </citation>
    <scope>NUCLEOTIDE SEQUENCE [LARGE SCALE GENOMIC DNA]</scope>
    <source>
        <strain evidence="9 10">CAIM 703</strain>
    </source>
</reference>
<evidence type="ECO:0000256" key="1">
    <source>
        <dbReference type="ARBA" id="ARBA00004651"/>
    </source>
</evidence>
<evidence type="ECO:0000259" key="8">
    <source>
        <dbReference type="PROSITE" id="PS50928"/>
    </source>
</evidence>
<dbReference type="CDD" id="cd06261">
    <property type="entry name" value="TM_PBP2"/>
    <property type="match status" value="1"/>
</dbReference>
<name>A0A1Q9HEH6_9VIBR</name>
<evidence type="ECO:0000256" key="4">
    <source>
        <dbReference type="ARBA" id="ARBA00022692"/>
    </source>
</evidence>
<dbReference type="AlphaFoldDB" id="A0A1Q9HEH6"/>